<feature type="domain" description="BHLH" evidence="2">
    <location>
        <begin position="166"/>
        <end position="226"/>
    </location>
</feature>
<dbReference type="GO" id="GO:0046983">
    <property type="term" value="F:protein dimerization activity"/>
    <property type="evidence" value="ECO:0007669"/>
    <property type="project" value="InterPro"/>
</dbReference>
<proteinExistence type="predicted"/>
<dbReference type="InterPro" id="IPR052099">
    <property type="entry name" value="Regulatory_TF_Diverse"/>
</dbReference>
<dbReference type="AlphaFoldDB" id="A0A8H5ZKM7"/>
<evidence type="ECO:0000256" key="1">
    <source>
        <dbReference type="SAM" id="MobiDB-lite"/>
    </source>
</evidence>
<protein>
    <recommendedName>
        <fullName evidence="2">BHLH domain-containing protein</fullName>
    </recommendedName>
</protein>
<name>A0A8H5ZKM7_COCSA</name>
<dbReference type="PROSITE" id="PS50888">
    <property type="entry name" value="BHLH"/>
    <property type="match status" value="1"/>
</dbReference>
<comment type="caution">
    <text evidence="3">The sequence shown here is derived from an EMBL/GenBank/DDBJ whole genome shotgun (WGS) entry which is preliminary data.</text>
</comment>
<dbReference type="InterPro" id="IPR036638">
    <property type="entry name" value="HLH_DNA-bd_sf"/>
</dbReference>
<dbReference type="InterPro" id="IPR011598">
    <property type="entry name" value="bHLH_dom"/>
</dbReference>
<dbReference type="EMBL" id="WNKQ01000003">
    <property type="protein sequence ID" value="KAF5852368.1"/>
    <property type="molecule type" value="Genomic_DNA"/>
</dbReference>
<dbReference type="Proteomes" id="UP000624244">
    <property type="component" value="Unassembled WGS sequence"/>
</dbReference>
<evidence type="ECO:0000313" key="4">
    <source>
        <dbReference type="Proteomes" id="UP000624244"/>
    </source>
</evidence>
<dbReference type="SUPFAM" id="SSF47459">
    <property type="entry name" value="HLH, helix-loop-helix DNA-binding domain"/>
    <property type="match status" value="1"/>
</dbReference>
<dbReference type="PANTHER" id="PTHR47336">
    <property type="entry name" value="TRANSCRIPTION FACTOR HMS1-RELATED"/>
    <property type="match status" value="1"/>
</dbReference>
<dbReference type="SMART" id="SM00353">
    <property type="entry name" value="HLH"/>
    <property type="match status" value="1"/>
</dbReference>
<reference evidence="3" key="1">
    <citation type="submission" date="2019-11" db="EMBL/GenBank/DDBJ databases">
        <title>Bipolaris sorokiniana Genome sequencing.</title>
        <authorList>
            <person name="Wang H."/>
        </authorList>
    </citation>
    <scope>NUCLEOTIDE SEQUENCE</scope>
</reference>
<organism evidence="3 4">
    <name type="scientific">Cochliobolus sativus</name>
    <name type="common">Common root rot and spot blotch fungus</name>
    <name type="synonym">Bipolaris sorokiniana</name>
    <dbReference type="NCBI Taxonomy" id="45130"/>
    <lineage>
        <taxon>Eukaryota</taxon>
        <taxon>Fungi</taxon>
        <taxon>Dikarya</taxon>
        <taxon>Ascomycota</taxon>
        <taxon>Pezizomycotina</taxon>
        <taxon>Dothideomycetes</taxon>
        <taxon>Pleosporomycetidae</taxon>
        <taxon>Pleosporales</taxon>
        <taxon>Pleosporineae</taxon>
        <taxon>Pleosporaceae</taxon>
        <taxon>Bipolaris</taxon>
    </lineage>
</organism>
<dbReference type="PANTHER" id="PTHR47336:SF2">
    <property type="entry name" value="TRANSCRIPTION FACTOR HMS1-RELATED"/>
    <property type="match status" value="1"/>
</dbReference>
<evidence type="ECO:0000259" key="2">
    <source>
        <dbReference type="PROSITE" id="PS50888"/>
    </source>
</evidence>
<dbReference type="CDD" id="cd11395">
    <property type="entry name" value="bHLHzip_SREBP_like"/>
    <property type="match status" value="1"/>
</dbReference>
<dbReference type="Pfam" id="PF00010">
    <property type="entry name" value="HLH"/>
    <property type="match status" value="1"/>
</dbReference>
<dbReference type="Gene3D" id="4.10.280.10">
    <property type="entry name" value="Helix-loop-helix DNA-binding domain"/>
    <property type="match status" value="1"/>
</dbReference>
<accession>A0A8H5ZKM7</accession>
<sequence>MFFGQTLFLPFLTLPYSLILPYSIIPSTLRMNRPEDQDGSKPLTEQDVRLLRRYGKLPAREDLLDHQLEFPLSFTFEPIYDPIYIGVSSLSQHPWTPSLRSDDPQQFQAPSSLEPSPRLSPKRESTGDGPELDEEPMPKRPQRKRGQPRLDRSNLGTSTSSKCHRTSCLPHSQVERKYREGLNAELERLRRSVPTLPQRDECGVLGQSKPSKAMVIASAIDYIKNVTRERDMYRVENERLRNFDKQD</sequence>
<evidence type="ECO:0000313" key="3">
    <source>
        <dbReference type="EMBL" id="KAF5852368.1"/>
    </source>
</evidence>
<gene>
    <name evidence="3" type="ORF">GGP41_007825</name>
</gene>
<feature type="compositionally biased region" description="Polar residues" evidence="1">
    <location>
        <begin position="95"/>
        <end position="109"/>
    </location>
</feature>
<feature type="compositionally biased region" description="Low complexity" evidence="1">
    <location>
        <begin position="110"/>
        <end position="119"/>
    </location>
</feature>
<feature type="region of interest" description="Disordered" evidence="1">
    <location>
        <begin position="95"/>
        <end position="170"/>
    </location>
</feature>